<gene>
    <name evidence="2" type="ORF">GR183_21465</name>
</gene>
<reference evidence="2 3" key="1">
    <citation type="submission" date="2019-12" db="EMBL/GenBank/DDBJ databases">
        <authorList>
            <person name="Li M."/>
        </authorList>
    </citation>
    <scope>NUCLEOTIDE SEQUENCE [LARGE SCALE GENOMIC DNA]</scope>
    <source>
        <strain evidence="2 3">GBMRC 2046</strain>
    </source>
</reference>
<protein>
    <submittedName>
        <fullName evidence="2">Uncharacterized protein</fullName>
    </submittedName>
</protein>
<dbReference type="Proteomes" id="UP000433101">
    <property type="component" value="Unassembled WGS sequence"/>
</dbReference>
<keyword evidence="3" id="KW-1185">Reference proteome</keyword>
<comment type="caution">
    <text evidence="2">The sequence shown here is derived from an EMBL/GenBank/DDBJ whole genome shotgun (WGS) entry which is preliminary data.</text>
</comment>
<evidence type="ECO:0000256" key="1">
    <source>
        <dbReference type="SAM" id="MobiDB-lite"/>
    </source>
</evidence>
<dbReference type="EMBL" id="WUMV01000011">
    <property type="protein sequence ID" value="MXN67482.1"/>
    <property type="molecule type" value="Genomic_DNA"/>
</dbReference>
<name>A0A7X3LYK0_9HYPH</name>
<evidence type="ECO:0000313" key="3">
    <source>
        <dbReference type="Proteomes" id="UP000433101"/>
    </source>
</evidence>
<feature type="region of interest" description="Disordered" evidence="1">
    <location>
        <begin position="187"/>
        <end position="209"/>
    </location>
</feature>
<evidence type="ECO:0000313" key="2">
    <source>
        <dbReference type="EMBL" id="MXN67482.1"/>
    </source>
</evidence>
<proteinExistence type="predicted"/>
<dbReference type="RefSeq" id="WP_160777735.1">
    <property type="nucleotide sequence ID" value="NZ_WUMV01000011.1"/>
</dbReference>
<sequence>MNEFEHIGFSYQEDLPEQIASDFMNDVRRGGMVVRGESRPIGYYAGIEWAVSTLVVVYVLRPYFEAFLGEAGKDHYAALKRAILRLFVKIYGAKPETRPSGRSLVFSVRSVVRDGRSIKFVFPEGISYEVYEKILEELLALLAEHHAEGGGDRLGEIVSVSSGTGGALYVEYSVSEGGWVLLDPKDEARKRGKAAPTSRGGGVDLPDGS</sequence>
<accession>A0A7X3LYK0</accession>
<dbReference type="AlphaFoldDB" id="A0A7X3LYK0"/>
<organism evidence="2 3">
    <name type="scientific">Stappia sediminis</name>
    <dbReference type="NCBI Taxonomy" id="2692190"/>
    <lineage>
        <taxon>Bacteria</taxon>
        <taxon>Pseudomonadati</taxon>
        <taxon>Pseudomonadota</taxon>
        <taxon>Alphaproteobacteria</taxon>
        <taxon>Hyphomicrobiales</taxon>
        <taxon>Stappiaceae</taxon>
        <taxon>Stappia</taxon>
    </lineage>
</organism>